<dbReference type="PROSITE" id="PS51296">
    <property type="entry name" value="RIESKE"/>
    <property type="match status" value="1"/>
</dbReference>
<dbReference type="Gene3D" id="3.30.9.10">
    <property type="entry name" value="D-Amino Acid Oxidase, subunit A, domain 2"/>
    <property type="match status" value="1"/>
</dbReference>
<dbReference type="PRINTS" id="PR00162">
    <property type="entry name" value="RIESKE"/>
</dbReference>
<evidence type="ECO:0000259" key="7">
    <source>
        <dbReference type="PROSITE" id="PS51296"/>
    </source>
</evidence>
<evidence type="ECO:0000256" key="6">
    <source>
        <dbReference type="SAM" id="MobiDB-lite"/>
    </source>
</evidence>
<dbReference type="InterPro" id="IPR005805">
    <property type="entry name" value="Rieske_Fe-S_prot_C"/>
</dbReference>
<protein>
    <submittedName>
        <fullName evidence="8">FAD-dependent oxidoreductase</fullName>
    </submittedName>
</protein>
<dbReference type="PANTHER" id="PTHR13847:SF274">
    <property type="entry name" value="RIESKE 2FE-2S IRON-SULFUR PROTEIN YHFW-RELATED"/>
    <property type="match status" value="1"/>
</dbReference>
<name>A0ABD6D3V6_9EURY</name>
<dbReference type="Pfam" id="PF01266">
    <property type="entry name" value="DAO"/>
    <property type="match status" value="1"/>
</dbReference>
<accession>A0ABD6D3V6</accession>
<dbReference type="GO" id="GO:0046872">
    <property type="term" value="F:metal ion binding"/>
    <property type="evidence" value="ECO:0007669"/>
    <property type="project" value="UniProtKB-KW"/>
</dbReference>
<dbReference type="InterPro" id="IPR017941">
    <property type="entry name" value="Rieske_2Fe-2S"/>
</dbReference>
<keyword evidence="2" id="KW-0479">Metal-binding</keyword>
<sequence length="551" mass="59879">MADETPPTDQPDESSLPGEPASIWLATNPETEYDSLTDPLSVDVAVCGGGIVGLTAAKQLADAGLSVAVLERDRIVTGVTGHSTAKLTTQHGLKYDTLRSKHGPETARQYAAANRAAIEHVAGRIDQWDVDCGFERRPAIMYTEQAGRRSTLRDERKAAWEAGISATADDEIPFSPTATAGVRFDEQAQYDPRAYLLELGDKIESAGGQIYENTAVTGLSGSDPYRVETSVDDSETTADGEATVDDRAGETEAAVTVDAEQVILATHFPIRDRLGLFARLYPKQSYVLAVRLADGGEPPEGMYYRVDDPYFSVRSATVDGEELTLIGGQNHKTGQGGDTADHYRTLEREARDHFEIEEIVYRWSTQDYVSVDGIPYVGHGGPLTDDLYIATGFGGWGMSNGVAAGLQLADMVRGRETPWQRAFDPRRVTVQESAGKLLTETANEGGQFIRGWMKSVRSEPSELRTDEAAIYGREGKPIAAYRDSDGELHTRSAICPHMGCVIDFNPAERSWDCPCHGSRFHADGEVFDGPAIEGLSTIEDLKSDSDSVDEL</sequence>
<evidence type="ECO:0000256" key="2">
    <source>
        <dbReference type="ARBA" id="ARBA00022723"/>
    </source>
</evidence>
<evidence type="ECO:0000256" key="1">
    <source>
        <dbReference type="ARBA" id="ARBA00022714"/>
    </source>
</evidence>
<keyword evidence="3" id="KW-0408">Iron</keyword>
<keyword evidence="9" id="KW-1185">Reference proteome</keyword>
<dbReference type="Proteomes" id="UP001597052">
    <property type="component" value="Unassembled WGS sequence"/>
</dbReference>
<dbReference type="InterPro" id="IPR036188">
    <property type="entry name" value="FAD/NAD-bd_sf"/>
</dbReference>
<dbReference type="InterPro" id="IPR036922">
    <property type="entry name" value="Rieske_2Fe-2S_sf"/>
</dbReference>
<dbReference type="Gene3D" id="3.50.50.60">
    <property type="entry name" value="FAD/NAD(P)-binding domain"/>
    <property type="match status" value="1"/>
</dbReference>
<dbReference type="InterPro" id="IPR006076">
    <property type="entry name" value="FAD-dep_OxRdtase"/>
</dbReference>
<dbReference type="GO" id="GO:0051537">
    <property type="term" value="F:2 iron, 2 sulfur cluster binding"/>
    <property type="evidence" value="ECO:0007669"/>
    <property type="project" value="UniProtKB-KW"/>
</dbReference>
<organism evidence="8 9">
    <name type="scientific">Halohasta litorea</name>
    <dbReference type="NCBI Taxonomy" id="869891"/>
    <lineage>
        <taxon>Archaea</taxon>
        <taxon>Methanobacteriati</taxon>
        <taxon>Methanobacteriota</taxon>
        <taxon>Stenosarchaea group</taxon>
        <taxon>Halobacteria</taxon>
        <taxon>Halobacteriales</taxon>
        <taxon>Haloferacaceae</taxon>
        <taxon>Halohasta</taxon>
    </lineage>
</organism>
<evidence type="ECO:0000313" key="9">
    <source>
        <dbReference type="Proteomes" id="UP001597052"/>
    </source>
</evidence>
<evidence type="ECO:0000256" key="5">
    <source>
        <dbReference type="ARBA" id="ARBA00023157"/>
    </source>
</evidence>
<reference evidence="8 9" key="1">
    <citation type="journal article" date="2019" name="Int. J. Syst. Evol. Microbiol.">
        <title>The Global Catalogue of Microorganisms (GCM) 10K type strain sequencing project: providing services to taxonomists for standard genome sequencing and annotation.</title>
        <authorList>
            <consortium name="The Broad Institute Genomics Platform"/>
            <consortium name="The Broad Institute Genome Sequencing Center for Infectious Disease"/>
            <person name="Wu L."/>
            <person name="Ma J."/>
        </authorList>
    </citation>
    <scope>NUCLEOTIDE SEQUENCE [LARGE SCALE GENOMIC DNA]</scope>
    <source>
        <strain evidence="8 9">CGMCC 1.10593</strain>
    </source>
</reference>
<dbReference type="SUPFAM" id="SSF51971">
    <property type="entry name" value="Nucleotide-binding domain"/>
    <property type="match status" value="1"/>
</dbReference>
<keyword evidence="1" id="KW-0001">2Fe-2S</keyword>
<comment type="caution">
    <text evidence="8">The sequence shown here is derived from an EMBL/GenBank/DDBJ whole genome shotgun (WGS) entry which is preliminary data.</text>
</comment>
<evidence type="ECO:0000256" key="4">
    <source>
        <dbReference type="ARBA" id="ARBA00023014"/>
    </source>
</evidence>
<dbReference type="PANTHER" id="PTHR13847">
    <property type="entry name" value="SARCOSINE DEHYDROGENASE-RELATED"/>
    <property type="match status" value="1"/>
</dbReference>
<dbReference type="Pfam" id="PF00355">
    <property type="entry name" value="Rieske"/>
    <property type="match status" value="1"/>
</dbReference>
<dbReference type="SUPFAM" id="SSF50022">
    <property type="entry name" value="ISP domain"/>
    <property type="match status" value="1"/>
</dbReference>
<feature type="region of interest" description="Disordered" evidence="6">
    <location>
        <begin position="1"/>
        <end position="22"/>
    </location>
</feature>
<gene>
    <name evidence="8" type="ORF">ACFSBW_00685</name>
</gene>
<dbReference type="Gene3D" id="2.102.10.10">
    <property type="entry name" value="Rieske [2Fe-2S] iron-sulphur domain"/>
    <property type="match status" value="1"/>
</dbReference>
<keyword evidence="5" id="KW-1015">Disulfide bond</keyword>
<keyword evidence="4" id="KW-0411">Iron-sulfur</keyword>
<evidence type="ECO:0000256" key="3">
    <source>
        <dbReference type="ARBA" id="ARBA00023004"/>
    </source>
</evidence>
<dbReference type="AlphaFoldDB" id="A0ABD6D3V6"/>
<proteinExistence type="predicted"/>
<dbReference type="RefSeq" id="WP_256397394.1">
    <property type="nucleotide sequence ID" value="NZ_JANHDJ010000007.1"/>
</dbReference>
<feature type="domain" description="Rieske" evidence="7">
    <location>
        <begin position="455"/>
        <end position="539"/>
    </location>
</feature>
<evidence type="ECO:0000313" key="8">
    <source>
        <dbReference type="EMBL" id="MFD1640390.1"/>
    </source>
</evidence>
<dbReference type="EMBL" id="JBHUDM010000001">
    <property type="protein sequence ID" value="MFD1640390.1"/>
    <property type="molecule type" value="Genomic_DNA"/>
</dbReference>